<keyword evidence="3" id="KW-1185">Reference proteome</keyword>
<evidence type="ECO:0000313" key="3">
    <source>
        <dbReference type="Proteomes" id="UP001596976"/>
    </source>
</evidence>
<name>A0ABW3GYD9_9BACL</name>
<feature type="region of interest" description="Disordered" evidence="1">
    <location>
        <begin position="1"/>
        <end position="41"/>
    </location>
</feature>
<reference evidence="3" key="1">
    <citation type="journal article" date="2019" name="Int. J. Syst. Evol. Microbiol.">
        <title>The Global Catalogue of Microorganisms (GCM) 10K type strain sequencing project: providing services to taxonomists for standard genome sequencing and annotation.</title>
        <authorList>
            <consortium name="The Broad Institute Genomics Platform"/>
            <consortium name="The Broad Institute Genome Sequencing Center for Infectious Disease"/>
            <person name="Wu L."/>
            <person name="Ma J."/>
        </authorList>
    </citation>
    <scope>NUCLEOTIDE SEQUENCE [LARGE SCALE GENOMIC DNA]</scope>
    <source>
        <strain evidence="3">CCUG 63563</strain>
    </source>
</reference>
<feature type="compositionally biased region" description="Basic and acidic residues" evidence="1">
    <location>
        <begin position="29"/>
        <end position="41"/>
    </location>
</feature>
<feature type="compositionally biased region" description="Polar residues" evidence="1">
    <location>
        <begin position="1"/>
        <end position="20"/>
    </location>
</feature>
<dbReference type="RefSeq" id="WP_381012319.1">
    <property type="nucleotide sequence ID" value="NZ_JBHTJF010000029.1"/>
</dbReference>
<comment type="caution">
    <text evidence="2">The sequence shown here is derived from an EMBL/GenBank/DDBJ whole genome shotgun (WGS) entry which is preliminary data.</text>
</comment>
<gene>
    <name evidence="2" type="ORF">ACFQ0V_08630</name>
</gene>
<organism evidence="2 3">
    <name type="scientific">Savagea faecisuis</name>
    <dbReference type="NCBI Taxonomy" id="1274803"/>
    <lineage>
        <taxon>Bacteria</taxon>
        <taxon>Bacillati</taxon>
        <taxon>Bacillota</taxon>
        <taxon>Bacilli</taxon>
        <taxon>Bacillales</taxon>
        <taxon>Caryophanaceae</taxon>
        <taxon>Savagea</taxon>
    </lineage>
</organism>
<protein>
    <submittedName>
        <fullName evidence="2">Uncharacterized protein</fullName>
    </submittedName>
</protein>
<proteinExistence type="predicted"/>
<dbReference type="Proteomes" id="UP001596976">
    <property type="component" value="Unassembled WGS sequence"/>
</dbReference>
<accession>A0ABW3GYD9</accession>
<evidence type="ECO:0000313" key="2">
    <source>
        <dbReference type="EMBL" id="MFD0943827.1"/>
    </source>
</evidence>
<sequence length="81" mass="9712">MRNNQIHENMQKSKNTTIPNKRNPLLDNIKTETEEQKAEKSRAVRIRESSFQYLRRYAFENETTMIDAVEEAIELLKRRES</sequence>
<dbReference type="EMBL" id="JBHTJF010000029">
    <property type="protein sequence ID" value="MFD0943827.1"/>
    <property type="molecule type" value="Genomic_DNA"/>
</dbReference>
<evidence type="ECO:0000256" key="1">
    <source>
        <dbReference type="SAM" id="MobiDB-lite"/>
    </source>
</evidence>